<keyword evidence="4" id="KW-1185">Reference proteome</keyword>
<dbReference type="Proteomes" id="UP001597102">
    <property type="component" value="Unassembled WGS sequence"/>
</dbReference>
<evidence type="ECO:0000313" key="3">
    <source>
        <dbReference type="EMBL" id="MFD0987430.1"/>
    </source>
</evidence>
<dbReference type="InterPro" id="IPR006342">
    <property type="entry name" value="FkbM_mtfrase"/>
</dbReference>
<dbReference type="GO" id="GO:0008168">
    <property type="term" value="F:methyltransferase activity"/>
    <property type="evidence" value="ECO:0007669"/>
    <property type="project" value="UniProtKB-KW"/>
</dbReference>
<keyword evidence="3" id="KW-0489">Methyltransferase</keyword>
<feature type="domain" description="Methyltransferase FkbM" evidence="2">
    <location>
        <begin position="30"/>
        <end position="183"/>
    </location>
</feature>
<dbReference type="GO" id="GO:0032259">
    <property type="term" value="P:methylation"/>
    <property type="evidence" value="ECO:0007669"/>
    <property type="project" value="UniProtKB-KW"/>
</dbReference>
<evidence type="ECO:0000313" key="4">
    <source>
        <dbReference type="Proteomes" id="UP001597102"/>
    </source>
</evidence>
<comment type="caution">
    <text evidence="3">The sequence shown here is derived from an EMBL/GenBank/DDBJ whole genome shotgun (WGS) entry which is preliminary data.</text>
</comment>
<sequence>MEQFWSYASNFEDVLLKRCFPETTDGFYIDIGAHHPVNSSVTKAFYDLGWSGINVEPGEIFSMLDAERPRDINLNCAVTDFEGEAPFFVHTRTALSSLNSEGAEGNASIIPVTTLPALIDRYAPAKHINFLKIDAEGSEEAIIRAADWTRHRPEVLIIESTEPFKNIRRAEQWQGVLESNGYIFAYFDGVNDFFVREESKELLDCFKLPVNQLDDFFFHSPQFGRVRKKAMELEKEVERCRSVIADLEKRLNLSESRSLIPKKKPRVVYFTAVPLGDETSGGMLVCREHVKLLASLEDIDLCVFSIRSGDEDFLASLGVKHFSTEFVKARAPKIKPYSFRPRHRWPFMWELRAEEQKHLDRNFCQFLDDFHPDVVVVDYLPSAIWVPTLYRLPVPKITITLNREGDFHRESRLMGRLQEAISSSPIAEWRMRRFENSIYRKSAAVVTLTKNDIPDGSFPSTEMVVIPPILEKRQPPWQYAANKEIFFVGNIAHYPNYQAIDWLANRFSPELEKRDPDARIIVIGASEEDLPADWSKPNIEFRGTGAKEDVVERFTSSDLFMVPISNTFGSKTKILECLAHGAPLLSTKEALTGLPFAELVPQFELDSPDRAAEAAVELLNDGERLQALGHELASQVEPARAASRRIWDGLVHRVANTIPHRWFRQPRIIARVENKLRYMGEQRRREAATSEIEIAVLPNYKVAVTGAHPIEIGIGKHKRWTEGKAEFEVELGKFKPKTLKLKITAHGPPGGREVSIFANEEQLFADRLKNRPFTGEFPLPDLNGEKTLRITIDSTPFQDPNSRRTLGVGIESLLLRG</sequence>
<evidence type="ECO:0000256" key="1">
    <source>
        <dbReference type="SAM" id="Coils"/>
    </source>
</evidence>
<dbReference type="NCBIfam" id="TIGR01444">
    <property type="entry name" value="fkbM_fam"/>
    <property type="match status" value="1"/>
</dbReference>
<dbReference type="EMBL" id="JBHTJO010000001">
    <property type="protein sequence ID" value="MFD0987430.1"/>
    <property type="molecule type" value="Genomic_DNA"/>
</dbReference>
<feature type="coiled-coil region" evidence="1">
    <location>
        <begin position="230"/>
        <end position="257"/>
    </location>
</feature>
<accession>A0ABW3JBA9</accession>
<dbReference type="InterPro" id="IPR029063">
    <property type="entry name" value="SAM-dependent_MTases_sf"/>
</dbReference>
<organism evidence="3 4">
    <name type="scientific">Methyloligella solikamskensis</name>
    <dbReference type="NCBI Taxonomy" id="1177756"/>
    <lineage>
        <taxon>Bacteria</taxon>
        <taxon>Pseudomonadati</taxon>
        <taxon>Pseudomonadota</taxon>
        <taxon>Alphaproteobacteria</taxon>
        <taxon>Hyphomicrobiales</taxon>
        <taxon>Hyphomicrobiaceae</taxon>
        <taxon>Methyloligella</taxon>
    </lineage>
</organism>
<dbReference type="Gene3D" id="3.40.50.150">
    <property type="entry name" value="Vaccinia Virus protein VP39"/>
    <property type="match status" value="1"/>
</dbReference>
<protein>
    <submittedName>
        <fullName evidence="3">FkbM family methyltransferase</fullName>
    </submittedName>
</protein>
<dbReference type="SUPFAM" id="SSF53756">
    <property type="entry name" value="UDP-Glycosyltransferase/glycogen phosphorylase"/>
    <property type="match status" value="1"/>
</dbReference>
<dbReference type="RefSeq" id="WP_379089396.1">
    <property type="nucleotide sequence ID" value="NZ_JBHTJO010000001.1"/>
</dbReference>
<reference evidence="4" key="1">
    <citation type="journal article" date="2019" name="Int. J. Syst. Evol. Microbiol.">
        <title>The Global Catalogue of Microorganisms (GCM) 10K type strain sequencing project: providing services to taxonomists for standard genome sequencing and annotation.</title>
        <authorList>
            <consortium name="The Broad Institute Genomics Platform"/>
            <consortium name="The Broad Institute Genome Sequencing Center for Infectious Disease"/>
            <person name="Wu L."/>
            <person name="Ma J."/>
        </authorList>
    </citation>
    <scope>NUCLEOTIDE SEQUENCE [LARGE SCALE GENOMIC DNA]</scope>
    <source>
        <strain evidence="4">CCUG 61697</strain>
    </source>
</reference>
<keyword evidence="3" id="KW-0808">Transferase</keyword>
<dbReference type="Pfam" id="PF13692">
    <property type="entry name" value="Glyco_trans_1_4"/>
    <property type="match status" value="1"/>
</dbReference>
<evidence type="ECO:0000259" key="2">
    <source>
        <dbReference type="Pfam" id="PF05050"/>
    </source>
</evidence>
<name>A0ABW3JBA9_9HYPH</name>
<gene>
    <name evidence="3" type="ORF">ACFQ2F_10020</name>
</gene>
<dbReference type="Pfam" id="PF05050">
    <property type="entry name" value="Methyltransf_21"/>
    <property type="match status" value="1"/>
</dbReference>
<dbReference type="SUPFAM" id="SSF53335">
    <property type="entry name" value="S-adenosyl-L-methionine-dependent methyltransferases"/>
    <property type="match status" value="1"/>
</dbReference>
<dbReference type="Gene3D" id="3.40.50.2000">
    <property type="entry name" value="Glycogen Phosphorylase B"/>
    <property type="match status" value="1"/>
</dbReference>
<keyword evidence="1" id="KW-0175">Coiled coil</keyword>
<proteinExistence type="predicted"/>